<dbReference type="EMBL" id="LAZR01066779">
    <property type="protein sequence ID" value="KKK52905.1"/>
    <property type="molecule type" value="Genomic_DNA"/>
</dbReference>
<reference evidence="2" key="1">
    <citation type="journal article" date="2015" name="Nature">
        <title>Complex archaea that bridge the gap between prokaryotes and eukaryotes.</title>
        <authorList>
            <person name="Spang A."/>
            <person name="Saw J.H."/>
            <person name="Jorgensen S.L."/>
            <person name="Zaremba-Niedzwiedzka K."/>
            <person name="Martijn J."/>
            <person name="Lind A.E."/>
            <person name="van Eijk R."/>
            <person name="Schleper C."/>
            <person name="Guy L."/>
            <person name="Ettema T.J."/>
        </authorList>
    </citation>
    <scope>NUCLEOTIDE SEQUENCE</scope>
</reference>
<keyword evidence="1" id="KW-0812">Transmembrane</keyword>
<evidence type="ECO:0008006" key="3">
    <source>
        <dbReference type="Google" id="ProtNLM"/>
    </source>
</evidence>
<comment type="caution">
    <text evidence="2">The sequence shown here is derived from an EMBL/GenBank/DDBJ whole genome shotgun (WGS) entry which is preliminary data.</text>
</comment>
<organism evidence="2">
    <name type="scientific">marine sediment metagenome</name>
    <dbReference type="NCBI Taxonomy" id="412755"/>
    <lineage>
        <taxon>unclassified sequences</taxon>
        <taxon>metagenomes</taxon>
        <taxon>ecological metagenomes</taxon>
    </lineage>
</organism>
<gene>
    <name evidence="2" type="ORF">LCGC14_3100200</name>
</gene>
<sequence>MNKKGMNDLGGMGIIFLILIIFVGVGMAIVPIYNVWSKELSGKAQLKEAEWNRQITVQEAQATKESAQLLADAEAIRAKGVAEANEIIGESLKNNEAYLRYLWINGLHDGSSEIIYVPTEANLPILEARDNRLGGNNV</sequence>
<name>A0A0F8WWX2_9ZZZZ</name>
<evidence type="ECO:0000256" key="1">
    <source>
        <dbReference type="SAM" id="Phobius"/>
    </source>
</evidence>
<proteinExistence type="predicted"/>
<dbReference type="AlphaFoldDB" id="A0A0F8WWX2"/>
<evidence type="ECO:0000313" key="2">
    <source>
        <dbReference type="EMBL" id="KKK52905.1"/>
    </source>
</evidence>
<keyword evidence="1" id="KW-1133">Transmembrane helix</keyword>
<feature type="transmembrane region" description="Helical" evidence="1">
    <location>
        <begin position="12"/>
        <end position="36"/>
    </location>
</feature>
<keyword evidence="1" id="KW-0472">Membrane</keyword>
<protein>
    <recommendedName>
        <fullName evidence="3">Membrane protease subunit</fullName>
    </recommendedName>
</protein>
<accession>A0A0F8WWX2</accession>